<dbReference type="PROSITE" id="PS51007">
    <property type="entry name" value="CYTC"/>
    <property type="match status" value="2"/>
</dbReference>
<feature type="chain" id="PRO_5047458237" evidence="9">
    <location>
        <begin position="28"/>
        <end position="209"/>
    </location>
</feature>
<gene>
    <name evidence="11" type="ORF">ABIC75_000341</name>
</gene>
<evidence type="ECO:0000256" key="5">
    <source>
        <dbReference type="ARBA" id="ARBA00022764"/>
    </source>
</evidence>
<evidence type="ECO:0000313" key="12">
    <source>
        <dbReference type="Proteomes" id="UP001549184"/>
    </source>
</evidence>
<dbReference type="EMBL" id="JBEPMU010000001">
    <property type="protein sequence ID" value="MET3650639.1"/>
    <property type="molecule type" value="Genomic_DNA"/>
</dbReference>
<keyword evidence="12" id="KW-1185">Reference proteome</keyword>
<evidence type="ECO:0000256" key="8">
    <source>
        <dbReference type="PROSITE-ProRule" id="PRU00433"/>
    </source>
</evidence>
<evidence type="ECO:0000256" key="1">
    <source>
        <dbReference type="ARBA" id="ARBA00004418"/>
    </source>
</evidence>
<feature type="domain" description="Cytochrome c" evidence="10">
    <location>
        <begin position="125"/>
        <end position="209"/>
    </location>
</feature>
<evidence type="ECO:0000256" key="4">
    <source>
        <dbReference type="ARBA" id="ARBA00022723"/>
    </source>
</evidence>
<dbReference type="InterPro" id="IPR009056">
    <property type="entry name" value="Cyt_c-like_dom"/>
</dbReference>
<evidence type="ECO:0000256" key="6">
    <source>
        <dbReference type="ARBA" id="ARBA00022982"/>
    </source>
</evidence>
<feature type="domain" description="Cytochrome c" evidence="10">
    <location>
        <begin position="28"/>
        <end position="115"/>
    </location>
</feature>
<keyword evidence="3 8" id="KW-0349">Heme</keyword>
<reference evidence="11 12" key="1">
    <citation type="submission" date="2024-06" db="EMBL/GenBank/DDBJ databases">
        <title>Sorghum-associated microbial communities from plants grown in Nebraska, USA.</title>
        <authorList>
            <person name="Schachtman D."/>
        </authorList>
    </citation>
    <scope>NUCLEOTIDE SEQUENCE [LARGE SCALE GENOMIC DNA]</scope>
    <source>
        <strain evidence="11 12">1073</strain>
    </source>
</reference>
<comment type="subcellular location">
    <subcellularLocation>
        <location evidence="1">Periplasm</location>
    </subcellularLocation>
</comment>
<keyword evidence="9" id="KW-0732">Signal</keyword>
<name>A0ABV2JP81_9GAMM</name>
<keyword evidence="7 8" id="KW-0408">Iron</keyword>
<dbReference type="InterPro" id="IPR050597">
    <property type="entry name" value="Cytochrome_c_Oxidase_Subunit"/>
</dbReference>
<keyword evidence="5" id="KW-0574">Periplasm</keyword>
<evidence type="ECO:0000259" key="10">
    <source>
        <dbReference type="PROSITE" id="PS51007"/>
    </source>
</evidence>
<dbReference type="PANTHER" id="PTHR33751:SF9">
    <property type="entry name" value="CYTOCHROME C4"/>
    <property type="match status" value="1"/>
</dbReference>
<dbReference type="SUPFAM" id="SSF46626">
    <property type="entry name" value="Cytochrome c"/>
    <property type="match status" value="2"/>
</dbReference>
<keyword evidence="2" id="KW-0813">Transport</keyword>
<accession>A0ABV2JP81</accession>
<evidence type="ECO:0000256" key="2">
    <source>
        <dbReference type="ARBA" id="ARBA00022448"/>
    </source>
</evidence>
<evidence type="ECO:0000256" key="9">
    <source>
        <dbReference type="SAM" id="SignalP"/>
    </source>
</evidence>
<proteinExistence type="predicted"/>
<keyword evidence="4 8" id="KW-0479">Metal-binding</keyword>
<dbReference type="InterPro" id="IPR036909">
    <property type="entry name" value="Cyt_c-like_dom_sf"/>
</dbReference>
<dbReference type="PIRSF" id="PIRSF000005">
    <property type="entry name" value="Cytochrome_c4"/>
    <property type="match status" value="1"/>
</dbReference>
<keyword evidence="6" id="KW-0249">Electron transport</keyword>
<dbReference type="Proteomes" id="UP001549184">
    <property type="component" value="Unassembled WGS sequence"/>
</dbReference>
<dbReference type="PANTHER" id="PTHR33751">
    <property type="entry name" value="CBB3-TYPE CYTOCHROME C OXIDASE SUBUNIT FIXP"/>
    <property type="match status" value="1"/>
</dbReference>
<dbReference type="RefSeq" id="WP_354012131.1">
    <property type="nucleotide sequence ID" value="NZ_JBEPMU010000001.1"/>
</dbReference>
<evidence type="ECO:0000313" key="11">
    <source>
        <dbReference type="EMBL" id="MET3650639.1"/>
    </source>
</evidence>
<evidence type="ECO:0000256" key="7">
    <source>
        <dbReference type="ARBA" id="ARBA00023004"/>
    </source>
</evidence>
<evidence type="ECO:0000256" key="3">
    <source>
        <dbReference type="ARBA" id="ARBA00022617"/>
    </source>
</evidence>
<dbReference type="InterPro" id="IPR024167">
    <property type="entry name" value="Cytochrome_c4-like"/>
</dbReference>
<sequence>MSSNRRRNFGQLHVAIVAFFMSSLALAQMSTQGEKKAVQLANQDCARCHGVSGDSPFPWVPRLAAQRASYLKAEILDFRTHERSELLARDIMQGRAANIDDETAASLAGYYARQPPAPGTPGDPERVARGRALFEQSNESRGACMTCHGQHAEGVGIFPRLAGQHAVYLQYQLRVKQHDRRRTSVMHGMISELSPEDMIDLAVYLQSIP</sequence>
<dbReference type="Pfam" id="PF00034">
    <property type="entry name" value="Cytochrom_C"/>
    <property type="match status" value="1"/>
</dbReference>
<comment type="caution">
    <text evidence="11">The sequence shown here is derived from an EMBL/GenBank/DDBJ whole genome shotgun (WGS) entry which is preliminary data.</text>
</comment>
<dbReference type="Gene3D" id="1.10.760.10">
    <property type="entry name" value="Cytochrome c-like domain"/>
    <property type="match status" value="2"/>
</dbReference>
<organism evidence="11 12">
    <name type="scientific">Dyella japonica</name>
    <dbReference type="NCBI Taxonomy" id="231455"/>
    <lineage>
        <taxon>Bacteria</taxon>
        <taxon>Pseudomonadati</taxon>
        <taxon>Pseudomonadota</taxon>
        <taxon>Gammaproteobacteria</taxon>
        <taxon>Lysobacterales</taxon>
        <taxon>Rhodanobacteraceae</taxon>
        <taxon>Dyella</taxon>
    </lineage>
</organism>
<feature type="signal peptide" evidence="9">
    <location>
        <begin position="1"/>
        <end position="27"/>
    </location>
</feature>
<protein>
    <submittedName>
        <fullName evidence="11">Cytochrome c553</fullName>
    </submittedName>
</protein>